<gene>
    <name evidence="7" type="ORF">HYD_6430</name>
</gene>
<evidence type="ECO:0000313" key="8">
    <source>
        <dbReference type="Proteomes" id="UP001320209"/>
    </source>
</evidence>
<keyword evidence="3" id="KW-0479">Metal-binding</keyword>
<dbReference type="SUPFAM" id="SSF102114">
    <property type="entry name" value="Radical SAM enzymes"/>
    <property type="match status" value="1"/>
</dbReference>
<accession>A0ABM7V9R2</accession>
<comment type="cofactor">
    <cofactor evidence="1">
        <name>[4Fe-4S] cluster</name>
        <dbReference type="ChEBI" id="CHEBI:49883"/>
    </cofactor>
</comment>
<dbReference type="SFLD" id="SFLDG01067">
    <property type="entry name" value="SPASM/twitch_domain_containing"/>
    <property type="match status" value="1"/>
</dbReference>
<dbReference type="InterPro" id="IPR058240">
    <property type="entry name" value="rSAM_sf"/>
</dbReference>
<keyword evidence="8" id="KW-1185">Reference proteome</keyword>
<dbReference type="Proteomes" id="UP001320209">
    <property type="component" value="Chromosome"/>
</dbReference>
<dbReference type="RefSeq" id="WP_236864924.1">
    <property type="nucleotide sequence ID" value="NZ_AP025225.1"/>
</dbReference>
<evidence type="ECO:0000259" key="6">
    <source>
        <dbReference type="PROSITE" id="PS51918"/>
    </source>
</evidence>
<dbReference type="PROSITE" id="PS51918">
    <property type="entry name" value="RADICAL_SAM"/>
    <property type="match status" value="1"/>
</dbReference>
<sequence>MNICDITSFTLQDFPDKVACILWFYGCNFRCLYCHNPGLVIGNRSVLDESEVWSFLQSRIGKLDGVVLSGGEATLDKDLLCIARKIKSMGFAVKLDTNGSNPRVLSNLLSDRLLDYIAIDFKAPRCKFKYITGVNSFDNFRRSLLILCESDIKFEVRTTVHSDLLSEDDVSEIIEELDAAGFRGWYFVQNFKYAQNLGKIQDQRKCIDVSLIQKPKNFHVDFRNF</sequence>
<evidence type="ECO:0000256" key="4">
    <source>
        <dbReference type="ARBA" id="ARBA00023004"/>
    </source>
</evidence>
<evidence type="ECO:0000256" key="3">
    <source>
        <dbReference type="ARBA" id="ARBA00022723"/>
    </source>
</evidence>
<keyword evidence="4" id="KW-0408">Iron</keyword>
<dbReference type="InterPro" id="IPR050377">
    <property type="entry name" value="Radical_SAM_PqqE_MftC-like"/>
</dbReference>
<dbReference type="CDD" id="cd01335">
    <property type="entry name" value="Radical_SAM"/>
    <property type="match status" value="1"/>
</dbReference>
<name>A0ABM7V9R2_9PROT</name>
<reference evidence="7" key="1">
    <citation type="submission" date="2021-10" db="EMBL/GenBank/DDBJ databases">
        <title>Genome Sequence of The Candidatus Hydrogeosomobacter endosymbioticus, an Intracellular Bacterial Symbiont of the Anaerobic Ciliate GW7.</title>
        <authorList>
            <person name="Shiohama Y."/>
            <person name="Shinzato N."/>
        </authorList>
    </citation>
    <scope>NUCLEOTIDE SEQUENCE [LARGE SCALE GENOMIC DNA]</scope>
    <source>
        <strain evidence="7">200920</strain>
    </source>
</reference>
<protein>
    <submittedName>
        <fullName evidence="7">Anaerobic ribonucleoside-triphosphate reductase activating protein</fullName>
    </submittedName>
</protein>
<dbReference type="InterPro" id="IPR007197">
    <property type="entry name" value="rSAM"/>
</dbReference>
<dbReference type="NCBIfam" id="TIGR02495">
    <property type="entry name" value="NrdG2"/>
    <property type="match status" value="1"/>
</dbReference>
<keyword evidence="2" id="KW-0949">S-adenosyl-L-methionine</keyword>
<dbReference type="SFLD" id="SFLDG01094">
    <property type="entry name" value="Uncharacterised_Radical_SAM_Su"/>
    <property type="match status" value="1"/>
</dbReference>
<dbReference type="EMBL" id="AP025225">
    <property type="protein sequence ID" value="BDB96510.1"/>
    <property type="molecule type" value="Genomic_DNA"/>
</dbReference>
<dbReference type="Pfam" id="PF04055">
    <property type="entry name" value="Radical_SAM"/>
    <property type="match status" value="1"/>
</dbReference>
<dbReference type="Gene3D" id="3.20.20.70">
    <property type="entry name" value="Aldolase class I"/>
    <property type="match status" value="1"/>
</dbReference>
<dbReference type="InterPro" id="IPR013785">
    <property type="entry name" value="Aldolase_TIM"/>
</dbReference>
<evidence type="ECO:0000313" key="7">
    <source>
        <dbReference type="EMBL" id="BDB96510.1"/>
    </source>
</evidence>
<keyword evidence="5" id="KW-0411">Iron-sulfur</keyword>
<dbReference type="PANTHER" id="PTHR11228:SF27">
    <property type="entry name" value="GLYCYL-RADICAL ENZYME ACTIVATING ENZYME MJ1227-RELATED"/>
    <property type="match status" value="1"/>
</dbReference>
<proteinExistence type="predicted"/>
<dbReference type="PANTHER" id="PTHR11228">
    <property type="entry name" value="RADICAL SAM DOMAIN PROTEIN"/>
    <property type="match status" value="1"/>
</dbReference>
<evidence type="ECO:0000256" key="1">
    <source>
        <dbReference type="ARBA" id="ARBA00001966"/>
    </source>
</evidence>
<dbReference type="SFLD" id="SFLDS00029">
    <property type="entry name" value="Radical_SAM"/>
    <property type="match status" value="1"/>
</dbReference>
<evidence type="ECO:0000256" key="2">
    <source>
        <dbReference type="ARBA" id="ARBA00022691"/>
    </source>
</evidence>
<evidence type="ECO:0000256" key="5">
    <source>
        <dbReference type="ARBA" id="ARBA00023014"/>
    </source>
</evidence>
<feature type="domain" description="Radical SAM core" evidence="6">
    <location>
        <begin position="13"/>
        <end position="223"/>
    </location>
</feature>
<organism evidence="7 8">
    <name type="scientific">Candidatus Hydrogenosomobacter endosymbioticus</name>
    <dbReference type="NCBI Taxonomy" id="2558174"/>
    <lineage>
        <taxon>Bacteria</taxon>
        <taxon>Pseudomonadati</taxon>
        <taxon>Pseudomonadota</taxon>
        <taxon>Alphaproteobacteria</taxon>
        <taxon>Holosporales</taxon>
        <taxon>Holosporaceae</taxon>
        <taxon>Candidatus Hydrogenosomobacter</taxon>
    </lineage>
</organism>
<dbReference type="InterPro" id="IPR012840">
    <property type="entry name" value="NrdG2"/>
</dbReference>